<dbReference type="PROSITE" id="PS50237">
    <property type="entry name" value="HECT"/>
    <property type="match status" value="1"/>
</dbReference>
<dbReference type="AlphaFoldDB" id="A0A6J7ZWN2"/>
<evidence type="ECO:0000256" key="2">
    <source>
        <dbReference type="PROSITE-ProRule" id="PRU00104"/>
    </source>
</evidence>
<dbReference type="SUPFAM" id="SSF56204">
    <property type="entry name" value="Hect, E3 ligase catalytic domain"/>
    <property type="match status" value="1"/>
</dbReference>
<dbReference type="GO" id="GO:0004842">
    <property type="term" value="F:ubiquitin-protein transferase activity"/>
    <property type="evidence" value="ECO:0007669"/>
    <property type="project" value="InterPro"/>
</dbReference>
<feature type="domain" description="HECT" evidence="3">
    <location>
        <begin position="69"/>
        <end position="109"/>
    </location>
</feature>
<comment type="caution">
    <text evidence="2">Lacks conserved residue(s) required for the propagation of feature annotation.</text>
</comment>
<evidence type="ECO:0000313" key="4">
    <source>
        <dbReference type="EMBL" id="CAC5356205.1"/>
    </source>
</evidence>
<proteinExistence type="predicted"/>
<evidence type="ECO:0000313" key="5">
    <source>
        <dbReference type="Proteomes" id="UP000507470"/>
    </source>
</evidence>
<gene>
    <name evidence="4" type="ORF">MCOR_501</name>
</gene>
<dbReference type="InterPro" id="IPR000569">
    <property type="entry name" value="HECT_dom"/>
</dbReference>
<dbReference type="EMBL" id="CACVKT020000126">
    <property type="protein sequence ID" value="CAC5356205.1"/>
    <property type="molecule type" value="Genomic_DNA"/>
</dbReference>
<evidence type="ECO:0000259" key="3">
    <source>
        <dbReference type="PROSITE" id="PS50237"/>
    </source>
</evidence>
<dbReference type="InterPro" id="IPR035983">
    <property type="entry name" value="Hect_E3_ubiquitin_ligase"/>
</dbReference>
<keyword evidence="1 2" id="KW-0833">Ubl conjugation pathway</keyword>
<protein>
    <recommendedName>
        <fullName evidence="3">HECT domain-containing protein</fullName>
    </recommendedName>
</protein>
<name>A0A6J7ZWN2_MYTCO</name>
<evidence type="ECO:0000256" key="1">
    <source>
        <dbReference type="ARBA" id="ARBA00022786"/>
    </source>
</evidence>
<organism evidence="4 5">
    <name type="scientific">Mytilus coruscus</name>
    <name type="common">Sea mussel</name>
    <dbReference type="NCBI Taxonomy" id="42192"/>
    <lineage>
        <taxon>Eukaryota</taxon>
        <taxon>Metazoa</taxon>
        <taxon>Spiralia</taxon>
        <taxon>Lophotrochozoa</taxon>
        <taxon>Mollusca</taxon>
        <taxon>Bivalvia</taxon>
        <taxon>Autobranchia</taxon>
        <taxon>Pteriomorphia</taxon>
        <taxon>Mytilida</taxon>
        <taxon>Mytiloidea</taxon>
        <taxon>Mytilidae</taxon>
        <taxon>Mytilinae</taxon>
        <taxon>Mytilus</taxon>
    </lineage>
</organism>
<reference evidence="4 5" key="1">
    <citation type="submission" date="2020-06" db="EMBL/GenBank/DDBJ databases">
        <authorList>
            <person name="Li R."/>
            <person name="Bekaert M."/>
        </authorList>
    </citation>
    <scope>NUCLEOTIDE SEQUENCE [LARGE SCALE GENOMIC DNA]</scope>
    <source>
        <strain evidence="5">wild</strain>
    </source>
</reference>
<dbReference type="Gene3D" id="3.90.1750.10">
    <property type="entry name" value="Hect, E3 ligase catalytic domains"/>
    <property type="match status" value="1"/>
</dbReference>
<keyword evidence="5" id="KW-1185">Reference proteome</keyword>
<sequence>MRIENVKSWVRVCEMLASVRQGEDVHVDVRELLQTWKIKEIDLDNFQKIVVSRQPRSLWEHSLRCFNRENFKLNQTLKVEFRNECGEDEGGLRREYLEILLRQMLKSSYFEEIEDSGYEVSFNMIGLIEAHTRQSGKCWPLSLFKEVLLLHFCPMQWCHMAIWAKKQHL</sequence>
<dbReference type="OrthoDB" id="5971299at2759"/>
<dbReference type="Proteomes" id="UP000507470">
    <property type="component" value="Unassembled WGS sequence"/>
</dbReference>
<accession>A0A6J7ZWN2</accession>